<dbReference type="Proteomes" id="UP001465976">
    <property type="component" value="Unassembled WGS sequence"/>
</dbReference>
<name>A0ABR3FAA5_9AGAR</name>
<keyword evidence="2" id="KW-1185">Reference proteome</keyword>
<accession>A0ABR3FAA5</accession>
<sequence length="161" mass="18239">MPTTKPFPDFGTNDLIPRRRKRILGGFLLSTSEAAKWGSQISWEKYHQNCKDDGSDDQTARLLIKKAILDHVNWPEVISVVTANANGMVTEDNRVARNPIMIATQERLGRFVNTCTKDCEEVTDEKLIEELDLKPGPTEEAVLKKIEALGIEPIGYRTFFY</sequence>
<evidence type="ECO:0000313" key="2">
    <source>
        <dbReference type="Proteomes" id="UP001465976"/>
    </source>
</evidence>
<evidence type="ECO:0000313" key="1">
    <source>
        <dbReference type="EMBL" id="KAL0572238.1"/>
    </source>
</evidence>
<proteinExistence type="predicted"/>
<organism evidence="1 2">
    <name type="scientific">Marasmius crinis-equi</name>
    <dbReference type="NCBI Taxonomy" id="585013"/>
    <lineage>
        <taxon>Eukaryota</taxon>
        <taxon>Fungi</taxon>
        <taxon>Dikarya</taxon>
        <taxon>Basidiomycota</taxon>
        <taxon>Agaricomycotina</taxon>
        <taxon>Agaricomycetes</taxon>
        <taxon>Agaricomycetidae</taxon>
        <taxon>Agaricales</taxon>
        <taxon>Marasmiineae</taxon>
        <taxon>Marasmiaceae</taxon>
        <taxon>Marasmius</taxon>
    </lineage>
</organism>
<reference evidence="1 2" key="1">
    <citation type="submission" date="2024-02" db="EMBL/GenBank/DDBJ databases">
        <title>A draft genome for the cacao thread blight pathogen Marasmius crinis-equi.</title>
        <authorList>
            <person name="Cohen S.P."/>
            <person name="Baruah I.K."/>
            <person name="Amoako-Attah I."/>
            <person name="Bukari Y."/>
            <person name="Meinhardt L.W."/>
            <person name="Bailey B.A."/>
        </authorList>
    </citation>
    <scope>NUCLEOTIDE SEQUENCE [LARGE SCALE GENOMIC DNA]</scope>
    <source>
        <strain evidence="1 2">GH-76</strain>
    </source>
</reference>
<comment type="caution">
    <text evidence="1">The sequence shown here is derived from an EMBL/GenBank/DDBJ whole genome shotgun (WGS) entry which is preliminary data.</text>
</comment>
<protein>
    <submittedName>
        <fullName evidence="1">Uncharacterized protein</fullName>
    </submittedName>
</protein>
<gene>
    <name evidence="1" type="ORF">V5O48_009720</name>
</gene>
<dbReference type="EMBL" id="JBAHYK010000652">
    <property type="protein sequence ID" value="KAL0572238.1"/>
    <property type="molecule type" value="Genomic_DNA"/>
</dbReference>